<accession>A0AA91IPL0</accession>
<evidence type="ECO:0000313" key="2">
    <source>
        <dbReference type="EMBL" id="OAT59004.1"/>
    </source>
</evidence>
<dbReference type="Proteomes" id="UP000078431">
    <property type="component" value="Unassembled WGS sequence"/>
</dbReference>
<evidence type="ECO:0000256" key="1">
    <source>
        <dbReference type="SAM" id="Phobius"/>
    </source>
</evidence>
<protein>
    <submittedName>
        <fullName evidence="2">Uncharacterized protein</fullName>
    </submittedName>
</protein>
<keyword evidence="3" id="KW-1185">Reference proteome</keyword>
<reference evidence="2 3" key="1">
    <citation type="submission" date="2016-04" db="EMBL/GenBank/DDBJ databases">
        <title>ATOL: Assembling a taxonomically balanced genome-scale reconstruction of the evolutionary history of the Enterobacteriaceae.</title>
        <authorList>
            <person name="Plunkett G.III."/>
            <person name="Neeno-Eckwall E.C."/>
            <person name="Glasner J.D."/>
            <person name="Perna N.T."/>
        </authorList>
    </citation>
    <scope>NUCLEOTIDE SEQUENCE [LARGE SCALE GENOMIC DNA]</scope>
    <source>
        <strain evidence="2 3">ATCC 12841</strain>
    </source>
</reference>
<proteinExistence type="predicted"/>
<keyword evidence="1" id="KW-0472">Membrane</keyword>
<keyword evidence="1" id="KW-0812">Transmembrane</keyword>
<gene>
    <name evidence="2" type="ORF">M993_02307</name>
</gene>
<organism evidence="2 3">
    <name type="scientific">Obesumbacterium proteus ATCC 12841</name>
    <dbReference type="NCBI Taxonomy" id="1354268"/>
    <lineage>
        <taxon>Bacteria</taxon>
        <taxon>Pseudomonadati</taxon>
        <taxon>Pseudomonadota</taxon>
        <taxon>Gammaproteobacteria</taxon>
        <taxon>Enterobacterales</taxon>
        <taxon>Hafniaceae</taxon>
        <taxon>Obesumbacterium</taxon>
    </lineage>
</organism>
<feature type="transmembrane region" description="Helical" evidence="1">
    <location>
        <begin position="39"/>
        <end position="58"/>
    </location>
</feature>
<feature type="transmembrane region" description="Helical" evidence="1">
    <location>
        <begin position="7"/>
        <end position="27"/>
    </location>
</feature>
<dbReference type="AlphaFoldDB" id="A0AA91IPL0"/>
<dbReference type="EMBL" id="LXEX01000031">
    <property type="protein sequence ID" value="OAT59004.1"/>
    <property type="molecule type" value="Genomic_DNA"/>
</dbReference>
<comment type="caution">
    <text evidence="2">The sequence shown here is derived from an EMBL/GenBank/DDBJ whole genome shotgun (WGS) entry which is preliminary data.</text>
</comment>
<dbReference type="RefSeq" id="WP_061552926.1">
    <property type="nucleotide sequence ID" value="NZ_LXEX01000031.1"/>
</dbReference>
<evidence type="ECO:0000313" key="3">
    <source>
        <dbReference type="Proteomes" id="UP000078431"/>
    </source>
</evidence>
<name>A0AA91IPL0_9GAMM</name>
<sequence>MTITIDSIWVLCGLGVVAGIGLGFGGYLGLCGAITWRKAAVWVGAKLGDFILYVLKVLKQRRGKNSND</sequence>
<keyword evidence="1" id="KW-1133">Transmembrane helix</keyword>